<evidence type="ECO:0000256" key="4">
    <source>
        <dbReference type="ARBA" id="ARBA00022679"/>
    </source>
</evidence>
<dbReference type="EC" id="2.7.13.3" evidence="2"/>
<dbReference type="PANTHER" id="PTHR24421">
    <property type="entry name" value="NITRATE/NITRITE SENSOR PROTEIN NARX-RELATED"/>
    <property type="match status" value="1"/>
</dbReference>
<evidence type="ECO:0000259" key="10">
    <source>
        <dbReference type="Pfam" id="PF07730"/>
    </source>
</evidence>
<dbReference type="RefSeq" id="WP_206494858.1">
    <property type="nucleotide sequence ID" value="NZ_JAJVKR010000002.1"/>
</dbReference>
<evidence type="ECO:0000256" key="6">
    <source>
        <dbReference type="ARBA" id="ARBA00022777"/>
    </source>
</evidence>
<feature type="transmembrane region" description="Helical" evidence="9">
    <location>
        <begin position="82"/>
        <end position="106"/>
    </location>
</feature>
<evidence type="ECO:0000256" key="5">
    <source>
        <dbReference type="ARBA" id="ARBA00022741"/>
    </source>
</evidence>
<keyword evidence="3" id="KW-0597">Phosphoprotein</keyword>
<proteinExistence type="predicted"/>
<dbReference type="Gene3D" id="1.20.5.1930">
    <property type="match status" value="1"/>
</dbReference>
<evidence type="ECO:0000256" key="1">
    <source>
        <dbReference type="ARBA" id="ARBA00000085"/>
    </source>
</evidence>
<dbReference type="InterPro" id="IPR011712">
    <property type="entry name" value="Sig_transdc_His_kin_sub3_dim/P"/>
</dbReference>
<feature type="transmembrane region" description="Helical" evidence="9">
    <location>
        <begin position="158"/>
        <end position="180"/>
    </location>
</feature>
<organism evidence="11 12">
    <name type="scientific">Microbacterium profundi</name>
    <dbReference type="NCBI Taxonomy" id="450380"/>
    <lineage>
        <taxon>Bacteria</taxon>
        <taxon>Bacillati</taxon>
        <taxon>Actinomycetota</taxon>
        <taxon>Actinomycetes</taxon>
        <taxon>Micrococcales</taxon>
        <taxon>Microbacteriaceae</taxon>
        <taxon>Microbacterium</taxon>
    </lineage>
</organism>
<dbReference type="GO" id="GO:0016301">
    <property type="term" value="F:kinase activity"/>
    <property type="evidence" value="ECO:0007669"/>
    <property type="project" value="UniProtKB-KW"/>
</dbReference>
<evidence type="ECO:0000256" key="8">
    <source>
        <dbReference type="ARBA" id="ARBA00023012"/>
    </source>
</evidence>
<dbReference type="PANTHER" id="PTHR24421:SF10">
    <property type="entry name" value="NITRATE_NITRITE SENSOR PROTEIN NARQ"/>
    <property type="match status" value="1"/>
</dbReference>
<keyword evidence="4" id="KW-0808">Transferase</keyword>
<name>A0ABV3LLM5_9MICO</name>
<keyword evidence="5" id="KW-0547">Nucleotide-binding</keyword>
<keyword evidence="12" id="KW-1185">Reference proteome</keyword>
<comment type="caution">
    <text evidence="11">The sequence shown here is derived from an EMBL/GenBank/DDBJ whole genome shotgun (WGS) entry which is preliminary data.</text>
</comment>
<evidence type="ECO:0000256" key="9">
    <source>
        <dbReference type="SAM" id="Phobius"/>
    </source>
</evidence>
<dbReference type="InterPro" id="IPR050482">
    <property type="entry name" value="Sensor_HK_TwoCompSys"/>
</dbReference>
<reference evidence="11 12" key="1">
    <citation type="submission" date="2024-06" db="EMBL/GenBank/DDBJ databases">
        <title>The Natural Products Discovery Center: Release of the First 8490 Sequenced Strains for Exploring Actinobacteria Biosynthetic Diversity.</title>
        <authorList>
            <person name="Kalkreuter E."/>
            <person name="Kautsar S.A."/>
            <person name="Yang D."/>
            <person name="Bader C.D."/>
            <person name="Teijaro C.N."/>
            <person name="Fluegel L."/>
            <person name="Davis C.M."/>
            <person name="Simpson J.R."/>
            <person name="Lauterbach L."/>
            <person name="Steele A.D."/>
            <person name="Gui C."/>
            <person name="Meng S."/>
            <person name="Li G."/>
            <person name="Viehrig K."/>
            <person name="Ye F."/>
            <person name="Su P."/>
            <person name="Kiefer A.F."/>
            <person name="Nichols A."/>
            <person name="Cepeda A.J."/>
            <person name="Yan W."/>
            <person name="Fan B."/>
            <person name="Jiang Y."/>
            <person name="Adhikari A."/>
            <person name="Zheng C.-J."/>
            <person name="Schuster L."/>
            <person name="Cowan T.M."/>
            <person name="Smanski M.J."/>
            <person name="Chevrette M.G."/>
            <person name="De Carvalho L.P.S."/>
            <person name="Shen B."/>
        </authorList>
    </citation>
    <scope>NUCLEOTIDE SEQUENCE [LARGE SCALE GENOMIC DNA]</scope>
    <source>
        <strain evidence="11 12">NPDC077434</strain>
    </source>
</reference>
<protein>
    <recommendedName>
        <fullName evidence="2">histidine kinase</fullName>
        <ecNumber evidence="2">2.7.13.3</ecNumber>
    </recommendedName>
</protein>
<dbReference type="InterPro" id="IPR036890">
    <property type="entry name" value="HATPase_C_sf"/>
</dbReference>
<dbReference type="Pfam" id="PF07730">
    <property type="entry name" value="HisKA_3"/>
    <property type="match status" value="1"/>
</dbReference>
<keyword evidence="9" id="KW-0472">Membrane</keyword>
<gene>
    <name evidence="11" type="ORF">AB0301_11465</name>
</gene>
<sequence length="422" mass="44776">MTSPSIPNNTRRVRSAGRGARTIAVLVLGVLIDTCAVVNVPGAAVLPADASGEISVTGFGTALVLLALAGWMSMIWRERHPLVMLIAGGVLALIGVSYLLVLFGAVASARRHPSRLRLIGIITSAVVFIFVLREVLTSWGAALPWFLTRDSEGQYEPAWIVASCVIALTAVAMTAAVVFASRARARVVRSDVRADYEQRRADALAEQTVRQAERERIARDMHDALAHRLSVVSLHAGALEGAAGGAAGELARTVREQTHAALQDMRGLIGDLRSAPGESAPSTMRAIGPLLSELRAGAVPITAYVVIEAPERASAQLDSAVHRIVQEALTNAIKHASTAPIDVFVQVDPQTGVRIRIVNSLRNGIDAIVPGGQHGILGMRERVSALDGIAWIGSHEGTFIVDVTLPWQERGETSLSSTGDPR</sequence>
<dbReference type="EMBL" id="JBFBMH010000015">
    <property type="protein sequence ID" value="MEW1975678.1"/>
    <property type="molecule type" value="Genomic_DNA"/>
</dbReference>
<evidence type="ECO:0000313" key="11">
    <source>
        <dbReference type="EMBL" id="MEW1975678.1"/>
    </source>
</evidence>
<evidence type="ECO:0000313" key="12">
    <source>
        <dbReference type="Proteomes" id="UP001553715"/>
    </source>
</evidence>
<accession>A0ABV3LLM5</accession>
<evidence type="ECO:0000256" key="3">
    <source>
        <dbReference type="ARBA" id="ARBA00022553"/>
    </source>
</evidence>
<dbReference type="Proteomes" id="UP001553715">
    <property type="component" value="Unassembled WGS sequence"/>
</dbReference>
<dbReference type="CDD" id="cd16917">
    <property type="entry name" value="HATPase_UhpB-NarQ-NarX-like"/>
    <property type="match status" value="1"/>
</dbReference>
<feature type="domain" description="Signal transduction histidine kinase subgroup 3 dimerisation and phosphoacceptor" evidence="10">
    <location>
        <begin position="213"/>
        <end position="275"/>
    </location>
</feature>
<keyword evidence="9" id="KW-1133">Transmembrane helix</keyword>
<feature type="transmembrane region" description="Helical" evidence="9">
    <location>
        <begin position="20"/>
        <end position="42"/>
    </location>
</feature>
<comment type="catalytic activity">
    <reaction evidence="1">
        <text>ATP + protein L-histidine = ADP + protein N-phospho-L-histidine.</text>
        <dbReference type="EC" id="2.7.13.3"/>
    </reaction>
</comment>
<keyword evidence="7" id="KW-0067">ATP-binding</keyword>
<dbReference type="Gene3D" id="3.30.565.10">
    <property type="entry name" value="Histidine kinase-like ATPase, C-terminal domain"/>
    <property type="match status" value="1"/>
</dbReference>
<dbReference type="SUPFAM" id="SSF55874">
    <property type="entry name" value="ATPase domain of HSP90 chaperone/DNA topoisomerase II/histidine kinase"/>
    <property type="match status" value="1"/>
</dbReference>
<feature type="transmembrane region" description="Helical" evidence="9">
    <location>
        <begin position="54"/>
        <end position="76"/>
    </location>
</feature>
<evidence type="ECO:0000256" key="7">
    <source>
        <dbReference type="ARBA" id="ARBA00022840"/>
    </source>
</evidence>
<evidence type="ECO:0000256" key="2">
    <source>
        <dbReference type="ARBA" id="ARBA00012438"/>
    </source>
</evidence>
<keyword evidence="8" id="KW-0902">Two-component regulatory system</keyword>
<keyword evidence="9" id="KW-0812">Transmembrane</keyword>
<keyword evidence="6 11" id="KW-0418">Kinase</keyword>
<feature type="transmembrane region" description="Helical" evidence="9">
    <location>
        <begin position="118"/>
        <end position="146"/>
    </location>
</feature>